<dbReference type="SMART" id="SM00346">
    <property type="entry name" value="HTH_ICLR"/>
    <property type="match status" value="1"/>
</dbReference>
<dbReference type="PROSITE" id="PS51077">
    <property type="entry name" value="HTH_ICLR"/>
    <property type="match status" value="1"/>
</dbReference>
<keyword evidence="3" id="KW-0804">Transcription</keyword>
<evidence type="ECO:0000313" key="7">
    <source>
        <dbReference type="Proteomes" id="UP000003856"/>
    </source>
</evidence>
<evidence type="ECO:0000256" key="3">
    <source>
        <dbReference type="ARBA" id="ARBA00023163"/>
    </source>
</evidence>
<accession>C5T5S9</accession>
<reference evidence="6 7" key="1">
    <citation type="submission" date="2009-05" db="EMBL/GenBank/DDBJ databases">
        <title>The draft genome of Acidovorax delafieldii 2AN.</title>
        <authorList>
            <consortium name="US DOE Joint Genome Institute (JGI-PGF)"/>
            <person name="Lucas S."/>
            <person name="Copeland A."/>
            <person name="Lapidus A."/>
            <person name="Glavina del Rio T."/>
            <person name="Tice H."/>
            <person name="Bruce D."/>
            <person name="Goodwin L."/>
            <person name="Pitluck S."/>
            <person name="Larimer F."/>
            <person name="Land M.L."/>
            <person name="Hauser L."/>
            <person name="Shelobolina E.S."/>
            <person name="Picardal F."/>
            <person name="Roden E."/>
            <person name="Emerson D."/>
        </authorList>
    </citation>
    <scope>NUCLEOTIDE SEQUENCE [LARGE SCALE GENOMIC DNA]</scope>
    <source>
        <strain evidence="6 7">2AN</strain>
    </source>
</reference>
<dbReference type="Gene3D" id="3.30.450.40">
    <property type="match status" value="1"/>
</dbReference>
<dbReference type="InterPro" id="IPR036388">
    <property type="entry name" value="WH-like_DNA-bd_sf"/>
</dbReference>
<feature type="domain" description="IclR-ED" evidence="5">
    <location>
        <begin position="95"/>
        <end position="276"/>
    </location>
</feature>
<organism evidence="6 7">
    <name type="scientific">Acidovorax delafieldii 2AN</name>
    <dbReference type="NCBI Taxonomy" id="573060"/>
    <lineage>
        <taxon>Bacteria</taxon>
        <taxon>Pseudomonadati</taxon>
        <taxon>Pseudomonadota</taxon>
        <taxon>Betaproteobacteria</taxon>
        <taxon>Burkholderiales</taxon>
        <taxon>Comamonadaceae</taxon>
        <taxon>Acidovorax</taxon>
    </lineage>
</organism>
<dbReference type="Pfam" id="PF09339">
    <property type="entry name" value="HTH_IclR"/>
    <property type="match status" value="1"/>
</dbReference>
<dbReference type="InterPro" id="IPR014757">
    <property type="entry name" value="Tscrpt_reg_IclR_C"/>
</dbReference>
<keyword evidence="1" id="KW-0805">Transcription regulation</keyword>
<dbReference type="InterPro" id="IPR029016">
    <property type="entry name" value="GAF-like_dom_sf"/>
</dbReference>
<evidence type="ECO:0000259" key="5">
    <source>
        <dbReference type="PROSITE" id="PS51078"/>
    </source>
</evidence>
<keyword evidence="7" id="KW-1185">Reference proteome</keyword>
<dbReference type="GO" id="GO:0045892">
    <property type="term" value="P:negative regulation of DNA-templated transcription"/>
    <property type="evidence" value="ECO:0007669"/>
    <property type="project" value="TreeGrafter"/>
</dbReference>
<proteinExistence type="predicted"/>
<dbReference type="PANTHER" id="PTHR30136">
    <property type="entry name" value="HELIX-TURN-HELIX TRANSCRIPTIONAL REGULATOR, ICLR FAMILY"/>
    <property type="match status" value="1"/>
</dbReference>
<comment type="caution">
    <text evidence="6">The sequence shown here is derived from an EMBL/GenBank/DDBJ whole genome shotgun (WGS) entry which is preliminary data.</text>
</comment>
<sequence length="276" mass="30090">MTAWSIDYAHITNIFVLLSHIMSKPAETPGAQNMRRALQVLRALGQHHEKGASVSEVVQATQLERSTVHRLLTCLVEEHFADRNPLTRRYSLGLEVMRLGFASLSRAPLVATFGGVMRRLARISEDTVFLLVRQGDYTVCLQREDGAFPVKIFSTRVGDIRPLGIGVGGMALLAAATDDDIERIRTQHAQAFNAAGLHAERFQKVLARTRRLGYAEMVDTVTEGVAGVGAVIPDAAGTSFAAISIAAIKPRMTPARRAELGQLLVQTLREEALHGS</sequence>
<dbReference type="EMBL" id="ACQT01000071">
    <property type="protein sequence ID" value="EER60157.1"/>
    <property type="molecule type" value="Genomic_DNA"/>
</dbReference>
<keyword evidence="2" id="KW-0238">DNA-binding</keyword>
<dbReference type="InterPro" id="IPR005471">
    <property type="entry name" value="Tscrpt_reg_IclR_N"/>
</dbReference>
<evidence type="ECO:0000259" key="4">
    <source>
        <dbReference type="PROSITE" id="PS51077"/>
    </source>
</evidence>
<gene>
    <name evidence="6" type="ORF">AcdelDRAFT_2259</name>
</gene>
<dbReference type="AlphaFoldDB" id="C5T5S9"/>
<dbReference type="InterPro" id="IPR050707">
    <property type="entry name" value="HTH_MetabolicPath_Reg"/>
</dbReference>
<dbReference type="PATRIC" id="fig|573060.9.peg.2830"/>
<dbReference type="GO" id="GO:0003677">
    <property type="term" value="F:DNA binding"/>
    <property type="evidence" value="ECO:0007669"/>
    <property type="project" value="UniProtKB-KW"/>
</dbReference>
<evidence type="ECO:0000256" key="2">
    <source>
        <dbReference type="ARBA" id="ARBA00023125"/>
    </source>
</evidence>
<name>C5T5S9_ACIDE</name>
<dbReference type="Proteomes" id="UP000003856">
    <property type="component" value="Unassembled WGS sequence"/>
</dbReference>
<dbReference type="SUPFAM" id="SSF46785">
    <property type="entry name" value="Winged helix' DNA-binding domain"/>
    <property type="match status" value="1"/>
</dbReference>
<dbReference type="SUPFAM" id="SSF55781">
    <property type="entry name" value="GAF domain-like"/>
    <property type="match status" value="1"/>
</dbReference>
<dbReference type="PANTHER" id="PTHR30136:SF39">
    <property type="entry name" value="TRANSCRIPTIONAL REGULATORY PROTEIN"/>
    <property type="match status" value="1"/>
</dbReference>
<dbReference type="InterPro" id="IPR036390">
    <property type="entry name" value="WH_DNA-bd_sf"/>
</dbReference>
<dbReference type="GO" id="GO:0003700">
    <property type="term" value="F:DNA-binding transcription factor activity"/>
    <property type="evidence" value="ECO:0007669"/>
    <property type="project" value="TreeGrafter"/>
</dbReference>
<evidence type="ECO:0000313" key="6">
    <source>
        <dbReference type="EMBL" id="EER60157.1"/>
    </source>
</evidence>
<protein>
    <submittedName>
        <fullName evidence="6">Transcriptional regulator, IclR family</fullName>
    </submittedName>
</protein>
<dbReference type="Gene3D" id="1.10.10.10">
    <property type="entry name" value="Winged helix-like DNA-binding domain superfamily/Winged helix DNA-binding domain"/>
    <property type="match status" value="1"/>
</dbReference>
<evidence type="ECO:0000256" key="1">
    <source>
        <dbReference type="ARBA" id="ARBA00023015"/>
    </source>
</evidence>
<feature type="domain" description="HTH iclR-type" evidence="4">
    <location>
        <begin position="31"/>
        <end position="94"/>
    </location>
</feature>
<dbReference type="Pfam" id="PF01614">
    <property type="entry name" value="IclR_C"/>
    <property type="match status" value="1"/>
</dbReference>
<dbReference type="PROSITE" id="PS51078">
    <property type="entry name" value="ICLR_ED"/>
    <property type="match status" value="1"/>
</dbReference>